<name>A0AAD6YD79_9AGAR</name>
<gene>
    <name evidence="1" type="ORF">GGX14DRAFT_565953</name>
</gene>
<evidence type="ECO:0000313" key="2">
    <source>
        <dbReference type="Proteomes" id="UP001219525"/>
    </source>
</evidence>
<evidence type="ECO:0000313" key="1">
    <source>
        <dbReference type="EMBL" id="KAJ7210167.1"/>
    </source>
</evidence>
<dbReference type="Proteomes" id="UP001219525">
    <property type="component" value="Unassembled WGS sequence"/>
</dbReference>
<protein>
    <submittedName>
        <fullName evidence="1">Uncharacterized protein</fullName>
    </submittedName>
</protein>
<accession>A0AAD6YD79</accession>
<dbReference type="EMBL" id="JARJCW010000029">
    <property type="protein sequence ID" value="KAJ7210167.1"/>
    <property type="molecule type" value="Genomic_DNA"/>
</dbReference>
<keyword evidence="2" id="KW-1185">Reference proteome</keyword>
<dbReference type="AlphaFoldDB" id="A0AAD6YD79"/>
<proteinExistence type="predicted"/>
<sequence>MNYKKFRYQCTRFGARGKLFRSARLLLTVCAPPACSAHRAVWTSPPRCLHTPRVVCVPPASSVRTWRHTRRPHAARILRTPAAPSARPPRRLHAHAGCITRGGCMPPVSTLLPHRPRALHARLAICTLAMPFSGHPRRLHVTRDICTSHPAPSAHPAPSSPYASSAHPPCQVIGGSLRRLAAAAQEIEAVARGVENEPAHTHWSVRRQCRAAACVAAAPDVENEPAGRRKAAAAGVEQGGGHPHMLKGVCGNAGWGDAQAAAGKACKGQGQCAEGVGDV</sequence>
<comment type="caution">
    <text evidence="1">The sequence shown here is derived from an EMBL/GenBank/DDBJ whole genome shotgun (WGS) entry which is preliminary data.</text>
</comment>
<organism evidence="1 2">
    <name type="scientific">Mycena pura</name>
    <dbReference type="NCBI Taxonomy" id="153505"/>
    <lineage>
        <taxon>Eukaryota</taxon>
        <taxon>Fungi</taxon>
        <taxon>Dikarya</taxon>
        <taxon>Basidiomycota</taxon>
        <taxon>Agaricomycotina</taxon>
        <taxon>Agaricomycetes</taxon>
        <taxon>Agaricomycetidae</taxon>
        <taxon>Agaricales</taxon>
        <taxon>Marasmiineae</taxon>
        <taxon>Mycenaceae</taxon>
        <taxon>Mycena</taxon>
    </lineage>
</organism>
<reference evidence="1" key="1">
    <citation type="submission" date="2023-03" db="EMBL/GenBank/DDBJ databases">
        <title>Massive genome expansion in bonnet fungi (Mycena s.s.) driven by repeated elements and novel gene families across ecological guilds.</title>
        <authorList>
            <consortium name="Lawrence Berkeley National Laboratory"/>
            <person name="Harder C.B."/>
            <person name="Miyauchi S."/>
            <person name="Viragh M."/>
            <person name="Kuo A."/>
            <person name="Thoen E."/>
            <person name="Andreopoulos B."/>
            <person name="Lu D."/>
            <person name="Skrede I."/>
            <person name="Drula E."/>
            <person name="Henrissat B."/>
            <person name="Morin E."/>
            <person name="Kohler A."/>
            <person name="Barry K."/>
            <person name="LaButti K."/>
            <person name="Morin E."/>
            <person name="Salamov A."/>
            <person name="Lipzen A."/>
            <person name="Mereny Z."/>
            <person name="Hegedus B."/>
            <person name="Baldrian P."/>
            <person name="Stursova M."/>
            <person name="Weitz H."/>
            <person name="Taylor A."/>
            <person name="Grigoriev I.V."/>
            <person name="Nagy L.G."/>
            <person name="Martin F."/>
            <person name="Kauserud H."/>
        </authorList>
    </citation>
    <scope>NUCLEOTIDE SEQUENCE</scope>
    <source>
        <strain evidence="1">9144</strain>
    </source>
</reference>